<keyword evidence="3" id="KW-1185">Reference proteome</keyword>
<dbReference type="Proteomes" id="UP001524944">
    <property type="component" value="Unassembled WGS sequence"/>
</dbReference>
<name>A0ABT1XZJ5_9FIRM</name>
<accession>A0ABT1XZJ5</accession>
<feature type="transmembrane region" description="Helical" evidence="1">
    <location>
        <begin position="6"/>
        <end position="23"/>
    </location>
</feature>
<reference evidence="2 3" key="1">
    <citation type="submission" date="2022-08" db="EMBL/GenBank/DDBJ databases">
        <title>Proteogenomics of the novel Dehalobacterium formicoaceticum strain EZ94 highlights a key role of methyltransferases during anaerobic dichloromethane degradation.</title>
        <authorList>
            <person name="Wasmund K."/>
        </authorList>
    </citation>
    <scope>NUCLEOTIDE SEQUENCE [LARGE SCALE GENOMIC DNA]</scope>
    <source>
        <strain evidence="2 3">EZ94</strain>
    </source>
</reference>
<evidence type="ECO:0000313" key="2">
    <source>
        <dbReference type="EMBL" id="MCR6544042.1"/>
    </source>
</evidence>
<gene>
    <name evidence="2" type="ORF">NVS47_00655</name>
</gene>
<dbReference type="InterPro" id="IPR006750">
    <property type="entry name" value="YdcZ"/>
</dbReference>
<feature type="transmembrane region" description="Helical" evidence="1">
    <location>
        <begin position="100"/>
        <end position="121"/>
    </location>
</feature>
<comment type="caution">
    <text evidence="2">The sequence shown here is derived from an EMBL/GenBank/DDBJ whole genome shotgun (WGS) entry which is preliminary data.</text>
</comment>
<organism evidence="2 3">
    <name type="scientific">Dehalobacterium formicoaceticum</name>
    <dbReference type="NCBI Taxonomy" id="51515"/>
    <lineage>
        <taxon>Bacteria</taxon>
        <taxon>Bacillati</taxon>
        <taxon>Bacillota</taxon>
        <taxon>Clostridia</taxon>
        <taxon>Eubacteriales</taxon>
        <taxon>Peptococcaceae</taxon>
        <taxon>Dehalobacterium</taxon>
    </lineage>
</organism>
<feature type="transmembrane region" description="Helical" evidence="1">
    <location>
        <begin position="75"/>
        <end position="95"/>
    </location>
</feature>
<protein>
    <submittedName>
        <fullName evidence="2">DMT family transporter</fullName>
    </submittedName>
</protein>
<dbReference type="PANTHER" id="PTHR34821:SF2">
    <property type="entry name" value="INNER MEMBRANE PROTEIN YDCZ"/>
    <property type="match status" value="1"/>
</dbReference>
<keyword evidence="1" id="KW-0472">Membrane</keyword>
<dbReference type="RefSeq" id="WP_089609558.1">
    <property type="nucleotide sequence ID" value="NZ_CP022121.1"/>
</dbReference>
<sequence length="152" mass="16416">MKTIIYYLVSFLAGATAIIQAGVNGQLKTAVGGPVLASLISFFVGTLTLGIVFTVSVINGYQLLPSPESLQNTHWWMWIGGILGAFFVFVSILCVPKIGFACMFCLMITGQILISLIFDHFGAFGNSIYPMNPYRALGAIMLIGGVYLIQTH</sequence>
<dbReference type="EMBL" id="JANPWE010000001">
    <property type="protein sequence ID" value="MCR6544042.1"/>
    <property type="molecule type" value="Genomic_DNA"/>
</dbReference>
<keyword evidence="1" id="KW-0812">Transmembrane</keyword>
<dbReference type="Pfam" id="PF04657">
    <property type="entry name" value="DMT_YdcZ"/>
    <property type="match status" value="1"/>
</dbReference>
<keyword evidence="1" id="KW-1133">Transmembrane helix</keyword>
<feature type="transmembrane region" description="Helical" evidence="1">
    <location>
        <begin position="133"/>
        <end position="149"/>
    </location>
</feature>
<proteinExistence type="predicted"/>
<dbReference type="PANTHER" id="PTHR34821">
    <property type="entry name" value="INNER MEMBRANE PROTEIN YDCZ"/>
    <property type="match status" value="1"/>
</dbReference>
<evidence type="ECO:0000256" key="1">
    <source>
        <dbReference type="SAM" id="Phobius"/>
    </source>
</evidence>
<evidence type="ECO:0000313" key="3">
    <source>
        <dbReference type="Proteomes" id="UP001524944"/>
    </source>
</evidence>
<feature type="transmembrane region" description="Helical" evidence="1">
    <location>
        <begin position="35"/>
        <end position="55"/>
    </location>
</feature>